<dbReference type="GeneID" id="90037821"/>
<accession>A0ABR1F980</accession>
<protein>
    <recommendedName>
        <fullName evidence="1">F-box domain-containing protein</fullName>
    </recommendedName>
</protein>
<reference evidence="2 3" key="1">
    <citation type="submission" date="2024-03" db="EMBL/GenBank/DDBJ databases">
        <title>Genome-scale model development and genomic sequencing of the oleaginous clade Lipomyces.</title>
        <authorList>
            <consortium name="Lawrence Berkeley National Laboratory"/>
            <person name="Czajka J.J."/>
            <person name="Han Y."/>
            <person name="Kim J."/>
            <person name="Mondo S.J."/>
            <person name="Hofstad B.A."/>
            <person name="Robles A."/>
            <person name="Haridas S."/>
            <person name="Riley R."/>
            <person name="LaButti K."/>
            <person name="Pangilinan J."/>
            <person name="Andreopoulos W."/>
            <person name="Lipzen A."/>
            <person name="Yan J."/>
            <person name="Wang M."/>
            <person name="Ng V."/>
            <person name="Grigoriev I.V."/>
            <person name="Spatafora J.W."/>
            <person name="Magnuson J.K."/>
            <person name="Baker S.E."/>
            <person name="Pomraning K.R."/>
        </authorList>
    </citation>
    <scope>NUCLEOTIDE SEQUENCE [LARGE SCALE GENOMIC DNA]</scope>
    <source>
        <strain evidence="2 3">Phaff 52-87</strain>
    </source>
</reference>
<organism evidence="2 3">
    <name type="scientific">Myxozyma melibiosi</name>
    <dbReference type="NCBI Taxonomy" id="54550"/>
    <lineage>
        <taxon>Eukaryota</taxon>
        <taxon>Fungi</taxon>
        <taxon>Dikarya</taxon>
        <taxon>Ascomycota</taxon>
        <taxon>Saccharomycotina</taxon>
        <taxon>Lipomycetes</taxon>
        <taxon>Lipomycetales</taxon>
        <taxon>Lipomycetaceae</taxon>
        <taxon>Myxozyma</taxon>
    </lineage>
</organism>
<evidence type="ECO:0000313" key="2">
    <source>
        <dbReference type="EMBL" id="KAK7206396.1"/>
    </source>
</evidence>
<dbReference type="RefSeq" id="XP_064769429.1">
    <property type="nucleotide sequence ID" value="XM_064912309.1"/>
</dbReference>
<feature type="domain" description="F-box" evidence="1">
    <location>
        <begin position="6"/>
        <end position="57"/>
    </location>
</feature>
<dbReference type="InterPro" id="IPR001810">
    <property type="entry name" value="F-box_dom"/>
</dbReference>
<dbReference type="InterPro" id="IPR036047">
    <property type="entry name" value="F-box-like_dom_sf"/>
</dbReference>
<dbReference type="EMBL" id="JBBJBU010000003">
    <property type="protein sequence ID" value="KAK7206396.1"/>
    <property type="molecule type" value="Genomic_DNA"/>
</dbReference>
<dbReference type="Pfam" id="PF00646">
    <property type="entry name" value="F-box"/>
    <property type="match status" value="1"/>
</dbReference>
<keyword evidence="3" id="KW-1185">Reference proteome</keyword>
<dbReference type="PROSITE" id="PS50181">
    <property type="entry name" value="FBOX"/>
    <property type="match status" value="1"/>
</dbReference>
<gene>
    <name evidence="2" type="ORF">BZA70DRAFT_276492</name>
</gene>
<evidence type="ECO:0000259" key="1">
    <source>
        <dbReference type="PROSITE" id="PS50181"/>
    </source>
</evidence>
<dbReference type="Proteomes" id="UP001498771">
    <property type="component" value="Unassembled WGS sequence"/>
</dbReference>
<name>A0ABR1F980_9ASCO</name>
<proteinExistence type="predicted"/>
<sequence>MQRTAGVDWSLLPAELFGEILSYLVFPPVLELRLVSKAWEKAVVGYVVMTHQAFKRSMLLDVSGLWMAGTAKPFKSRTVLEVMEKYCRFIERLADSACAGLYKVPSEEALRLSNIVTLHLQIVQFAELVIDSLRELVSRQKTQVCFARLTELHVLYGTGSIRHMRNTLLSDGNSGVFILKKYAGLINRAFPAVVRLEFGCEDVERLDRFVDEFDHPVRGLPFTTLDFVANLAGRAKIEYVAIRGIRFLGRRPLPTLPLSSSIRRFEMEYCWIIKPLRIVVNKFVGMDDDEEGLMAVQLMLAEAEKGEQRGRGFSIVPQKSNPKLVRKIVLSRAREDGDEEDGDSMKADYNLSYTIADEEGESKVGFFS</sequence>
<dbReference type="SUPFAM" id="SSF81383">
    <property type="entry name" value="F-box domain"/>
    <property type="match status" value="1"/>
</dbReference>
<comment type="caution">
    <text evidence="2">The sequence shown here is derived from an EMBL/GenBank/DDBJ whole genome shotgun (WGS) entry which is preliminary data.</text>
</comment>
<evidence type="ECO:0000313" key="3">
    <source>
        <dbReference type="Proteomes" id="UP001498771"/>
    </source>
</evidence>